<reference evidence="2" key="1">
    <citation type="journal article" date="2022" name="bioRxiv">
        <title>Sequencing and chromosome-scale assembly of the giantPleurodeles waltlgenome.</title>
        <authorList>
            <person name="Brown T."/>
            <person name="Elewa A."/>
            <person name="Iarovenko S."/>
            <person name="Subramanian E."/>
            <person name="Araus A.J."/>
            <person name="Petzold A."/>
            <person name="Susuki M."/>
            <person name="Suzuki K.-i.T."/>
            <person name="Hayashi T."/>
            <person name="Toyoda A."/>
            <person name="Oliveira C."/>
            <person name="Osipova E."/>
            <person name="Leigh N.D."/>
            <person name="Simon A."/>
            <person name="Yun M.H."/>
        </authorList>
    </citation>
    <scope>NUCLEOTIDE SEQUENCE</scope>
    <source>
        <strain evidence="2">20211129_DDA</strain>
        <tissue evidence="2">Liver</tissue>
    </source>
</reference>
<comment type="caution">
    <text evidence="2">The sequence shown here is derived from an EMBL/GenBank/DDBJ whole genome shotgun (WGS) entry which is preliminary data.</text>
</comment>
<sequence length="136" mass="14217">MASPPCGGTLHKPTSPESIPRRSRRGHRSGAVAGVAPAVRGAPRVLRDRQLGAAPTDPLPGQLLHRRGSPCRVRSCPGLRWSGASCTGAGAVSAASCAEAPGGFSWAELRIWDTEAAALWTGTRTSSIEVQSQLRR</sequence>
<feature type="compositionally biased region" description="Low complexity" evidence="1">
    <location>
        <begin position="30"/>
        <end position="44"/>
    </location>
</feature>
<name>A0AAV7W811_PLEWA</name>
<evidence type="ECO:0000313" key="2">
    <source>
        <dbReference type="EMBL" id="KAJ1208425.1"/>
    </source>
</evidence>
<gene>
    <name evidence="2" type="ORF">NDU88_003811</name>
</gene>
<organism evidence="2 3">
    <name type="scientific">Pleurodeles waltl</name>
    <name type="common">Iberian ribbed newt</name>
    <dbReference type="NCBI Taxonomy" id="8319"/>
    <lineage>
        <taxon>Eukaryota</taxon>
        <taxon>Metazoa</taxon>
        <taxon>Chordata</taxon>
        <taxon>Craniata</taxon>
        <taxon>Vertebrata</taxon>
        <taxon>Euteleostomi</taxon>
        <taxon>Amphibia</taxon>
        <taxon>Batrachia</taxon>
        <taxon>Caudata</taxon>
        <taxon>Salamandroidea</taxon>
        <taxon>Salamandridae</taxon>
        <taxon>Pleurodelinae</taxon>
        <taxon>Pleurodeles</taxon>
    </lineage>
</organism>
<dbReference type="EMBL" id="JANPWB010000002">
    <property type="protein sequence ID" value="KAJ1208425.1"/>
    <property type="molecule type" value="Genomic_DNA"/>
</dbReference>
<feature type="region of interest" description="Disordered" evidence="1">
    <location>
        <begin position="1"/>
        <end position="67"/>
    </location>
</feature>
<proteinExistence type="predicted"/>
<protein>
    <submittedName>
        <fullName evidence="2">Uncharacterized protein</fullName>
    </submittedName>
</protein>
<evidence type="ECO:0000313" key="3">
    <source>
        <dbReference type="Proteomes" id="UP001066276"/>
    </source>
</evidence>
<keyword evidence="3" id="KW-1185">Reference proteome</keyword>
<dbReference type="Proteomes" id="UP001066276">
    <property type="component" value="Chromosome 1_2"/>
</dbReference>
<dbReference type="AlphaFoldDB" id="A0AAV7W811"/>
<accession>A0AAV7W811</accession>
<evidence type="ECO:0000256" key="1">
    <source>
        <dbReference type="SAM" id="MobiDB-lite"/>
    </source>
</evidence>